<proteinExistence type="predicted"/>
<evidence type="ECO:0000313" key="1">
    <source>
        <dbReference type="EMBL" id="KAJ3661869.1"/>
    </source>
</evidence>
<comment type="caution">
    <text evidence="1">The sequence shown here is derived from an EMBL/GenBank/DDBJ whole genome shotgun (WGS) entry which is preliminary data.</text>
</comment>
<dbReference type="Proteomes" id="UP001168821">
    <property type="component" value="Unassembled WGS sequence"/>
</dbReference>
<name>A0AA38MMV9_9CUCU</name>
<protein>
    <submittedName>
        <fullName evidence="1">Uncharacterized protein</fullName>
    </submittedName>
</protein>
<accession>A0AA38MMV9</accession>
<sequence>MSCKGNICDEVPLAIEEAAAEAMADLLPKKSKIRYNRVYQGFEDWCKAKKVNGINEDVHLAFFAEKTKHNYKSSTLWSTYFMLKSTILIMKNIDMSK</sequence>
<evidence type="ECO:0000313" key="2">
    <source>
        <dbReference type="Proteomes" id="UP001168821"/>
    </source>
</evidence>
<reference evidence="1" key="1">
    <citation type="journal article" date="2023" name="G3 (Bethesda)">
        <title>Whole genome assemblies of Zophobas morio and Tenebrio molitor.</title>
        <authorList>
            <person name="Kaur S."/>
            <person name="Stinson S.A."/>
            <person name="diCenzo G.C."/>
        </authorList>
    </citation>
    <scope>NUCLEOTIDE SEQUENCE</scope>
    <source>
        <strain evidence="1">QUZm001</strain>
    </source>
</reference>
<dbReference type="EMBL" id="JALNTZ010000002">
    <property type="protein sequence ID" value="KAJ3661869.1"/>
    <property type="molecule type" value="Genomic_DNA"/>
</dbReference>
<gene>
    <name evidence="1" type="ORF">Zmor_006247</name>
</gene>
<organism evidence="1 2">
    <name type="scientific">Zophobas morio</name>
    <dbReference type="NCBI Taxonomy" id="2755281"/>
    <lineage>
        <taxon>Eukaryota</taxon>
        <taxon>Metazoa</taxon>
        <taxon>Ecdysozoa</taxon>
        <taxon>Arthropoda</taxon>
        <taxon>Hexapoda</taxon>
        <taxon>Insecta</taxon>
        <taxon>Pterygota</taxon>
        <taxon>Neoptera</taxon>
        <taxon>Endopterygota</taxon>
        <taxon>Coleoptera</taxon>
        <taxon>Polyphaga</taxon>
        <taxon>Cucujiformia</taxon>
        <taxon>Tenebrionidae</taxon>
        <taxon>Zophobas</taxon>
    </lineage>
</organism>
<dbReference type="AlphaFoldDB" id="A0AA38MMV9"/>
<keyword evidence="2" id="KW-1185">Reference proteome</keyword>